<reference evidence="1" key="2">
    <citation type="submission" date="2021-04" db="EMBL/GenBank/DDBJ databases">
        <authorList>
            <person name="Gilroy R."/>
        </authorList>
    </citation>
    <scope>NUCLEOTIDE SEQUENCE</scope>
    <source>
        <strain evidence="1">USASDec5-558</strain>
    </source>
</reference>
<comment type="caution">
    <text evidence="1">The sequence shown here is derived from an EMBL/GenBank/DDBJ whole genome shotgun (WGS) entry which is preliminary data.</text>
</comment>
<dbReference type="EMBL" id="DXEV01000011">
    <property type="protein sequence ID" value="HIX55906.1"/>
    <property type="molecule type" value="Genomic_DNA"/>
</dbReference>
<dbReference type="AlphaFoldDB" id="A0A9D1WB60"/>
<reference evidence="1" key="1">
    <citation type="journal article" date="2021" name="PeerJ">
        <title>Extensive microbial diversity within the chicken gut microbiome revealed by metagenomics and culture.</title>
        <authorList>
            <person name="Gilroy R."/>
            <person name="Ravi A."/>
            <person name="Getino M."/>
            <person name="Pursley I."/>
            <person name="Horton D.L."/>
            <person name="Alikhan N.F."/>
            <person name="Baker D."/>
            <person name="Gharbi K."/>
            <person name="Hall N."/>
            <person name="Watson M."/>
            <person name="Adriaenssens E.M."/>
            <person name="Foster-Nyarko E."/>
            <person name="Jarju S."/>
            <person name="Secka A."/>
            <person name="Antonio M."/>
            <person name="Oren A."/>
            <person name="Chaudhuri R.R."/>
            <person name="La Ragione R."/>
            <person name="Hildebrand F."/>
            <person name="Pallen M.J."/>
        </authorList>
    </citation>
    <scope>NUCLEOTIDE SEQUENCE</scope>
    <source>
        <strain evidence="1">USASDec5-558</strain>
    </source>
</reference>
<evidence type="ECO:0000313" key="2">
    <source>
        <dbReference type="Proteomes" id="UP000886829"/>
    </source>
</evidence>
<dbReference type="Proteomes" id="UP000886829">
    <property type="component" value="Unassembled WGS sequence"/>
</dbReference>
<proteinExistence type="predicted"/>
<gene>
    <name evidence="1" type="ORF">H9850_00350</name>
</gene>
<protein>
    <submittedName>
        <fullName evidence="1">Uncharacterized protein</fullName>
    </submittedName>
</protein>
<evidence type="ECO:0000313" key="1">
    <source>
        <dbReference type="EMBL" id="HIX55906.1"/>
    </source>
</evidence>
<organism evidence="1 2">
    <name type="scientific">Candidatus Anaerobiospirillum pullistercoris</name>
    <dbReference type="NCBI Taxonomy" id="2838452"/>
    <lineage>
        <taxon>Bacteria</taxon>
        <taxon>Pseudomonadati</taxon>
        <taxon>Pseudomonadota</taxon>
        <taxon>Gammaproteobacteria</taxon>
        <taxon>Aeromonadales</taxon>
        <taxon>Succinivibrionaceae</taxon>
        <taxon>Anaerobiospirillum</taxon>
    </lineage>
</organism>
<sequence>MICSSLSCKLYQGDCFEWFKELPDASVDFVCTDMPYGITDAPWDCKIDLQALWAELKRIAKPAAAFAMFGSGKFSISLGYSNFKSYRYRYVWDKSMSNPTGFLNANRRPLTASEDILVFYEKQPTYNPQRYTPVGGQTLRM</sequence>
<dbReference type="InterPro" id="IPR029063">
    <property type="entry name" value="SAM-dependent_MTases_sf"/>
</dbReference>
<dbReference type="Gene3D" id="3.40.50.150">
    <property type="entry name" value="Vaccinia Virus protein VP39"/>
    <property type="match status" value="1"/>
</dbReference>
<name>A0A9D1WB60_9GAMM</name>
<accession>A0A9D1WB60</accession>
<dbReference type="SUPFAM" id="SSF53335">
    <property type="entry name" value="S-adenosyl-L-methionine-dependent methyltransferases"/>
    <property type="match status" value="1"/>
</dbReference>